<dbReference type="SUPFAM" id="SSF53098">
    <property type="entry name" value="Ribonuclease H-like"/>
    <property type="match status" value="1"/>
</dbReference>
<dbReference type="GO" id="GO:0046872">
    <property type="term" value="F:metal ion binding"/>
    <property type="evidence" value="ECO:0007669"/>
    <property type="project" value="UniProtKB-KW"/>
</dbReference>
<dbReference type="Proteomes" id="UP000756132">
    <property type="component" value="Chromosome 12"/>
</dbReference>
<dbReference type="GO" id="GO:0003676">
    <property type="term" value="F:nucleic acid binding"/>
    <property type="evidence" value="ECO:0007669"/>
    <property type="project" value="InterPro"/>
</dbReference>
<comment type="catalytic activity">
    <reaction evidence="1">
        <text>Endonucleolytic cleavage to 5'-phosphomonoester.</text>
        <dbReference type="EC" id="3.1.26.4"/>
    </reaction>
</comment>
<reference evidence="10" key="2">
    <citation type="journal article" date="2022" name="Microb. Genom.">
        <title>A chromosome-scale genome assembly of the tomato pathogen Cladosporium fulvum reveals a compartmentalized genome architecture and the presence of a dispensable chromosome.</title>
        <authorList>
            <person name="Zaccaron A.Z."/>
            <person name="Chen L.H."/>
            <person name="Samaras A."/>
            <person name="Stergiopoulos I."/>
        </authorList>
    </citation>
    <scope>NUCLEOTIDE SEQUENCE</scope>
    <source>
        <strain evidence="10">Race5_Kim</strain>
    </source>
</reference>
<dbReference type="RefSeq" id="XP_047768944.1">
    <property type="nucleotide sequence ID" value="XM_047913203.1"/>
</dbReference>
<dbReference type="AlphaFoldDB" id="A0A9Q8UW27"/>
<dbReference type="PANTHER" id="PTHR10642">
    <property type="entry name" value="RIBONUCLEASE H1"/>
    <property type="match status" value="1"/>
</dbReference>
<keyword evidence="6" id="KW-0255">Endonuclease</keyword>
<dbReference type="PANTHER" id="PTHR10642:SF26">
    <property type="entry name" value="RIBONUCLEASE H1"/>
    <property type="match status" value="1"/>
</dbReference>
<evidence type="ECO:0000313" key="11">
    <source>
        <dbReference type="Proteomes" id="UP000756132"/>
    </source>
</evidence>
<keyword evidence="11" id="KW-1185">Reference proteome</keyword>
<dbReference type="InterPro" id="IPR002156">
    <property type="entry name" value="RNaseH_domain"/>
</dbReference>
<dbReference type="PROSITE" id="PS50879">
    <property type="entry name" value="RNASE_H_1"/>
    <property type="match status" value="1"/>
</dbReference>
<dbReference type="EC" id="3.1.26.4" evidence="3"/>
<dbReference type="OrthoDB" id="4729724at2759"/>
<sequence length="307" mass="33399">MDSGEVIDLTQSDDEQPASTRTVPTTRRAPTRRPAIPAAVEIIEVSEDEDDAQTEDDYGALDGNLVGPPPATGPQQNELPTELPPSPHLRAPAVSRRDAPFSRAEVVLHMFTDGSLINNRFGGAGVSWRDHRNTWHGRAIAVGRARSSNEAELHAVLEGLKAAHAILDRRPDVTKVIVQTDSETCLIDLARARAAGGGHYGLLDETLRQETLLKSRVAQDVKIWWVKGHSDSVGNDIADNLARYGAEQARASPATWGMMTENPPSAKLDQANRLRHGDRKPRKGVAAPQTRRAQKEAVRRARGGQIA</sequence>
<gene>
    <name evidence="10" type="ORF">CLAFUR5_14055</name>
</gene>
<evidence type="ECO:0000256" key="8">
    <source>
        <dbReference type="SAM" id="MobiDB-lite"/>
    </source>
</evidence>
<evidence type="ECO:0000256" key="5">
    <source>
        <dbReference type="ARBA" id="ARBA00022723"/>
    </source>
</evidence>
<evidence type="ECO:0000256" key="2">
    <source>
        <dbReference type="ARBA" id="ARBA00005300"/>
    </source>
</evidence>
<proteinExistence type="inferred from homology"/>
<feature type="compositionally biased region" description="Basic residues" evidence="8">
    <location>
        <begin position="273"/>
        <end position="283"/>
    </location>
</feature>
<feature type="domain" description="RNase H type-1" evidence="9">
    <location>
        <begin position="104"/>
        <end position="247"/>
    </location>
</feature>
<dbReference type="GO" id="GO:0043137">
    <property type="term" value="P:DNA replication, removal of RNA primer"/>
    <property type="evidence" value="ECO:0007669"/>
    <property type="project" value="TreeGrafter"/>
</dbReference>
<protein>
    <recommendedName>
        <fullName evidence="3">ribonuclease H</fullName>
        <ecNumber evidence="3">3.1.26.4</ecNumber>
    </recommendedName>
</protein>
<keyword evidence="7" id="KW-0378">Hydrolase</keyword>
<feature type="region of interest" description="Disordered" evidence="8">
    <location>
        <begin position="1"/>
        <end position="85"/>
    </location>
</feature>
<dbReference type="GO" id="GO:0004523">
    <property type="term" value="F:RNA-DNA hybrid ribonuclease activity"/>
    <property type="evidence" value="ECO:0007669"/>
    <property type="project" value="UniProtKB-EC"/>
</dbReference>
<evidence type="ECO:0000259" key="9">
    <source>
        <dbReference type="PROSITE" id="PS50879"/>
    </source>
</evidence>
<dbReference type="InterPro" id="IPR012337">
    <property type="entry name" value="RNaseH-like_sf"/>
</dbReference>
<dbReference type="InterPro" id="IPR050092">
    <property type="entry name" value="RNase_H"/>
</dbReference>
<feature type="region of interest" description="Disordered" evidence="8">
    <location>
        <begin position="254"/>
        <end position="307"/>
    </location>
</feature>
<reference evidence="10" key="1">
    <citation type="submission" date="2021-12" db="EMBL/GenBank/DDBJ databases">
        <authorList>
            <person name="Zaccaron A."/>
            <person name="Stergiopoulos I."/>
        </authorList>
    </citation>
    <scope>NUCLEOTIDE SEQUENCE</scope>
    <source>
        <strain evidence="10">Race5_Kim</strain>
    </source>
</reference>
<evidence type="ECO:0000256" key="4">
    <source>
        <dbReference type="ARBA" id="ARBA00022722"/>
    </source>
</evidence>
<comment type="similarity">
    <text evidence="2">Belongs to the RNase H family.</text>
</comment>
<dbReference type="KEGG" id="ffu:CLAFUR5_14055"/>
<feature type="compositionally biased region" description="Acidic residues" evidence="8">
    <location>
        <begin position="44"/>
        <end position="59"/>
    </location>
</feature>
<organism evidence="10 11">
    <name type="scientific">Passalora fulva</name>
    <name type="common">Tomato leaf mold</name>
    <name type="synonym">Cladosporium fulvum</name>
    <dbReference type="NCBI Taxonomy" id="5499"/>
    <lineage>
        <taxon>Eukaryota</taxon>
        <taxon>Fungi</taxon>
        <taxon>Dikarya</taxon>
        <taxon>Ascomycota</taxon>
        <taxon>Pezizomycotina</taxon>
        <taxon>Dothideomycetes</taxon>
        <taxon>Dothideomycetidae</taxon>
        <taxon>Mycosphaerellales</taxon>
        <taxon>Mycosphaerellaceae</taxon>
        <taxon>Fulvia</taxon>
    </lineage>
</organism>
<evidence type="ECO:0000256" key="3">
    <source>
        <dbReference type="ARBA" id="ARBA00012180"/>
    </source>
</evidence>
<dbReference type="EMBL" id="CP090174">
    <property type="protein sequence ID" value="UJO24578.1"/>
    <property type="molecule type" value="Genomic_DNA"/>
</dbReference>
<dbReference type="InterPro" id="IPR036397">
    <property type="entry name" value="RNaseH_sf"/>
</dbReference>
<dbReference type="GeneID" id="71993933"/>
<keyword evidence="5" id="KW-0479">Metal-binding</keyword>
<feature type="compositionally biased region" description="Low complexity" evidence="8">
    <location>
        <begin position="17"/>
        <end position="43"/>
    </location>
</feature>
<keyword evidence="4" id="KW-0540">Nuclease</keyword>
<evidence type="ECO:0000313" key="10">
    <source>
        <dbReference type="EMBL" id="UJO24578.1"/>
    </source>
</evidence>
<dbReference type="Gene3D" id="3.30.420.10">
    <property type="entry name" value="Ribonuclease H-like superfamily/Ribonuclease H"/>
    <property type="match status" value="1"/>
</dbReference>
<dbReference type="Pfam" id="PF00075">
    <property type="entry name" value="RNase_H"/>
    <property type="match status" value="1"/>
</dbReference>
<accession>A0A9Q8UW27</accession>
<evidence type="ECO:0000256" key="7">
    <source>
        <dbReference type="ARBA" id="ARBA00022801"/>
    </source>
</evidence>
<evidence type="ECO:0000256" key="1">
    <source>
        <dbReference type="ARBA" id="ARBA00000077"/>
    </source>
</evidence>
<name>A0A9Q8UW27_PASFU</name>
<evidence type="ECO:0000256" key="6">
    <source>
        <dbReference type="ARBA" id="ARBA00022759"/>
    </source>
</evidence>